<sequence precursor="true">MSVPYIKVLKNGFLPGCLPGVATLLLVFLSWPTLRAQVVISEVMFDVQGADYHDEFVELYNCSSEAVDLTGWQFSDSTGTDDLEDAGYGLLLHPGQFAVILDGSYFENSTTYDSIIPPEALILKISDGAFGSGGLANTRPERLTLIDAGGREIDAYRYSVDNSPGYSDEKIILCSAQVEGNWANSITVGGTPGFKNSVSPRDFDLAFAGEGLTVLPQSMLQKGQIVQVKLKYFNAGTQAFHARATFRCFLDLNGNQKLEILEPIVFERQLEVGLDPGQGDSLLFEMRMEMSGELSLIAELLSDLDQNARNNQAMQKLVVMDTQQALVINEIKFLTQEEEPEWIELYNDSDQKILLNNWAIADLKDTLVIDRNLVLPARSYMVVAADSAIFKIYDLPDSVVYVGQGFPHLNNDEDVIFLIPPWGGWVEQAPYTVDWLMGEEYRKPSLERINPQLDARLGRNWAPCVKNGTPGKQNSIFSSVRHTQLKLEAQPNPFSPDGDGHEDFTVLSLQVPAQTARVRVLIFDMLGRQVCSLTENQFSGQDVAIVWDGRDAHKKRMRMGIYIVFAQMIDDANGILQEAKTTVVVAY</sequence>
<protein>
    <recommendedName>
        <fullName evidence="2">LTD domain-containing protein</fullName>
    </recommendedName>
</protein>
<reference evidence="3 4" key="1">
    <citation type="submission" date="2011-09" db="EMBL/GenBank/DDBJ databases">
        <title>The permanent draft genome of Caldithrix abyssi DSM 13497.</title>
        <authorList>
            <consortium name="US DOE Joint Genome Institute (JGI-PGF)"/>
            <person name="Lucas S."/>
            <person name="Han J."/>
            <person name="Lapidus A."/>
            <person name="Bruce D."/>
            <person name="Goodwin L."/>
            <person name="Pitluck S."/>
            <person name="Peters L."/>
            <person name="Kyrpides N."/>
            <person name="Mavromatis K."/>
            <person name="Ivanova N."/>
            <person name="Mikhailova N."/>
            <person name="Chertkov O."/>
            <person name="Detter J.C."/>
            <person name="Tapia R."/>
            <person name="Han C."/>
            <person name="Land M."/>
            <person name="Hauser L."/>
            <person name="Markowitz V."/>
            <person name="Cheng J.-F."/>
            <person name="Hugenholtz P."/>
            <person name="Woyke T."/>
            <person name="Wu D."/>
            <person name="Spring S."/>
            <person name="Brambilla E."/>
            <person name="Klenk H.-P."/>
            <person name="Eisen J.A."/>
        </authorList>
    </citation>
    <scope>NUCLEOTIDE SEQUENCE [LARGE SCALE GENOMIC DNA]</scope>
    <source>
        <strain evidence="3 4">DSM 13497</strain>
    </source>
</reference>
<dbReference type="Proteomes" id="UP000004671">
    <property type="component" value="Chromosome"/>
</dbReference>
<evidence type="ECO:0000256" key="1">
    <source>
        <dbReference type="SAM" id="Phobius"/>
    </source>
</evidence>
<dbReference type="eggNOG" id="COG4288">
    <property type="taxonomic scope" value="Bacteria"/>
</dbReference>
<dbReference type="EMBL" id="CM001402">
    <property type="protein sequence ID" value="EHO39757.1"/>
    <property type="molecule type" value="Genomic_DNA"/>
</dbReference>
<proteinExistence type="predicted"/>
<keyword evidence="1" id="KW-0812">Transmembrane</keyword>
<keyword evidence="1" id="KW-0472">Membrane</keyword>
<evidence type="ECO:0000313" key="3">
    <source>
        <dbReference type="EMBL" id="EHO39757.1"/>
    </source>
</evidence>
<evidence type="ECO:0000259" key="2">
    <source>
        <dbReference type="PROSITE" id="PS51841"/>
    </source>
</evidence>
<dbReference type="PROSITE" id="PS51841">
    <property type="entry name" value="LTD"/>
    <property type="match status" value="1"/>
</dbReference>
<dbReference type="Pfam" id="PF00932">
    <property type="entry name" value="LTD"/>
    <property type="match status" value="2"/>
</dbReference>
<name>H1XXT4_CALAY</name>
<dbReference type="InParanoid" id="H1XXT4"/>
<dbReference type="SUPFAM" id="SSF74853">
    <property type="entry name" value="Lamin A/C globular tail domain"/>
    <property type="match status" value="2"/>
</dbReference>
<accession>H1XXT4</accession>
<organism evidence="3 4">
    <name type="scientific">Caldithrix abyssi DSM 13497</name>
    <dbReference type="NCBI Taxonomy" id="880073"/>
    <lineage>
        <taxon>Bacteria</taxon>
        <taxon>Pseudomonadati</taxon>
        <taxon>Calditrichota</taxon>
        <taxon>Calditrichia</taxon>
        <taxon>Calditrichales</taxon>
        <taxon>Calditrichaceae</taxon>
        <taxon>Caldithrix</taxon>
    </lineage>
</organism>
<keyword evidence="1" id="KW-1133">Transmembrane helix</keyword>
<dbReference type="PaxDb" id="880073-Calab_0103"/>
<feature type="domain" description="LTD" evidence="2">
    <location>
        <begin position="30"/>
        <end position="160"/>
    </location>
</feature>
<evidence type="ECO:0000313" key="4">
    <source>
        <dbReference type="Proteomes" id="UP000004671"/>
    </source>
</evidence>
<dbReference type="STRING" id="880073.Cabys_2889"/>
<keyword evidence="4" id="KW-1185">Reference proteome</keyword>
<dbReference type="HOGENOM" id="CLU_482995_0_0_0"/>
<dbReference type="InterPro" id="IPR036415">
    <property type="entry name" value="Lamin_tail_dom_sf"/>
</dbReference>
<dbReference type="InterPro" id="IPR001322">
    <property type="entry name" value="Lamin_tail_dom"/>
</dbReference>
<gene>
    <name evidence="3" type="ORF">Calab_0103</name>
</gene>
<dbReference type="Gene3D" id="2.60.40.4070">
    <property type="match status" value="1"/>
</dbReference>
<dbReference type="Gene3D" id="2.60.40.1260">
    <property type="entry name" value="Lamin Tail domain"/>
    <property type="match status" value="2"/>
</dbReference>
<dbReference type="OrthoDB" id="9758406at2"/>
<dbReference type="AlphaFoldDB" id="H1XXT4"/>
<feature type="transmembrane region" description="Helical" evidence="1">
    <location>
        <begin position="12"/>
        <end position="31"/>
    </location>
</feature>